<proteinExistence type="predicted"/>
<evidence type="ECO:0000313" key="6">
    <source>
        <dbReference type="Proteomes" id="UP000676336"/>
    </source>
</evidence>
<organism evidence="2 6">
    <name type="scientific">Rotaria magnacalcarata</name>
    <dbReference type="NCBI Taxonomy" id="392030"/>
    <lineage>
        <taxon>Eukaryota</taxon>
        <taxon>Metazoa</taxon>
        <taxon>Spiralia</taxon>
        <taxon>Gnathifera</taxon>
        <taxon>Rotifera</taxon>
        <taxon>Eurotatoria</taxon>
        <taxon>Bdelloidea</taxon>
        <taxon>Philodinida</taxon>
        <taxon>Philodinidae</taxon>
        <taxon>Rotaria</taxon>
    </lineage>
</organism>
<sequence length="28" mass="3221">MTVFDNTLLECNSTPTSLRRRGRPPSDR</sequence>
<comment type="caution">
    <text evidence="2">The sequence shown here is derived from an EMBL/GenBank/DDBJ whole genome shotgun (WGS) entry which is preliminary data.</text>
</comment>
<evidence type="ECO:0000313" key="3">
    <source>
        <dbReference type="EMBL" id="CAF5014110.1"/>
    </source>
</evidence>
<evidence type="ECO:0000313" key="2">
    <source>
        <dbReference type="EMBL" id="CAF5008583.1"/>
    </source>
</evidence>
<dbReference type="Proteomes" id="UP000681720">
    <property type="component" value="Unassembled WGS sequence"/>
</dbReference>
<gene>
    <name evidence="4" type="ORF">GIL414_LOCUS58569</name>
    <name evidence="5" type="ORF">GIL414_LOCUS58723</name>
    <name evidence="2" type="ORF">SMN809_LOCUS57099</name>
    <name evidence="3" type="ORF">SMN809_LOCUS57331</name>
</gene>
<dbReference type="EMBL" id="CAJOBI010209405">
    <property type="protein sequence ID" value="CAF5014110.1"/>
    <property type="molecule type" value="Genomic_DNA"/>
</dbReference>
<dbReference type="EMBL" id="CAJOBI010207276">
    <property type="protein sequence ID" value="CAF5008583.1"/>
    <property type="molecule type" value="Genomic_DNA"/>
</dbReference>
<dbReference type="Proteomes" id="UP000676336">
    <property type="component" value="Unassembled WGS sequence"/>
</dbReference>
<accession>A0A8S3DVG5</accession>
<dbReference type="EMBL" id="CAJOBJ010217121">
    <property type="protein sequence ID" value="CAF5024632.1"/>
    <property type="molecule type" value="Genomic_DNA"/>
</dbReference>
<reference evidence="2" key="1">
    <citation type="submission" date="2021-02" db="EMBL/GenBank/DDBJ databases">
        <authorList>
            <person name="Nowell W R."/>
        </authorList>
    </citation>
    <scope>NUCLEOTIDE SEQUENCE</scope>
</reference>
<dbReference type="AlphaFoldDB" id="A0A8S3DVG5"/>
<feature type="region of interest" description="Disordered" evidence="1">
    <location>
        <begin position="1"/>
        <end position="28"/>
    </location>
</feature>
<evidence type="ECO:0000313" key="5">
    <source>
        <dbReference type="EMBL" id="CAF5027677.1"/>
    </source>
</evidence>
<dbReference type="EMBL" id="CAJOBJ010218498">
    <property type="protein sequence ID" value="CAF5027677.1"/>
    <property type="molecule type" value="Genomic_DNA"/>
</dbReference>
<feature type="compositionally biased region" description="Basic residues" evidence="1">
    <location>
        <begin position="18"/>
        <end position="28"/>
    </location>
</feature>
<protein>
    <submittedName>
        <fullName evidence="2">Uncharacterized protein</fullName>
    </submittedName>
</protein>
<evidence type="ECO:0000256" key="1">
    <source>
        <dbReference type="SAM" id="MobiDB-lite"/>
    </source>
</evidence>
<evidence type="ECO:0000313" key="4">
    <source>
        <dbReference type="EMBL" id="CAF5024632.1"/>
    </source>
</evidence>
<feature type="non-terminal residue" evidence="2">
    <location>
        <position position="28"/>
    </location>
</feature>
<name>A0A8S3DVG5_9BILA</name>